<dbReference type="AlphaFoldDB" id="A0A9P9I909"/>
<name>A0A9P9I909_9PLEO</name>
<dbReference type="Proteomes" id="UP000700596">
    <property type="component" value="Unassembled WGS sequence"/>
</dbReference>
<evidence type="ECO:0000256" key="5">
    <source>
        <dbReference type="SAM" id="MobiDB-lite"/>
    </source>
</evidence>
<dbReference type="GO" id="GO:0061630">
    <property type="term" value="F:ubiquitin protein ligase activity"/>
    <property type="evidence" value="ECO:0007669"/>
    <property type="project" value="TreeGrafter"/>
</dbReference>
<dbReference type="PROSITE" id="PS50089">
    <property type="entry name" value="ZF_RING_2"/>
    <property type="match status" value="1"/>
</dbReference>
<organism evidence="8 9">
    <name type="scientific">Dendryphion nanum</name>
    <dbReference type="NCBI Taxonomy" id="256645"/>
    <lineage>
        <taxon>Eukaryota</taxon>
        <taxon>Fungi</taxon>
        <taxon>Dikarya</taxon>
        <taxon>Ascomycota</taxon>
        <taxon>Pezizomycotina</taxon>
        <taxon>Dothideomycetes</taxon>
        <taxon>Pleosporomycetidae</taxon>
        <taxon>Pleosporales</taxon>
        <taxon>Torulaceae</taxon>
        <taxon>Dendryphion</taxon>
    </lineage>
</organism>
<dbReference type="GO" id="GO:0008270">
    <property type="term" value="F:zinc ion binding"/>
    <property type="evidence" value="ECO:0007669"/>
    <property type="project" value="UniProtKB-KW"/>
</dbReference>
<evidence type="ECO:0000313" key="8">
    <source>
        <dbReference type="EMBL" id="KAH7112503.1"/>
    </source>
</evidence>
<keyword evidence="9" id="KW-1185">Reference proteome</keyword>
<evidence type="ECO:0000313" key="9">
    <source>
        <dbReference type="Proteomes" id="UP000700596"/>
    </source>
</evidence>
<feature type="transmembrane region" description="Helical" evidence="6">
    <location>
        <begin position="24"/>
        <end position="44"/>
    </location>
</feature>
<gene>
    <name evidence="8" type="ORF">B0J11DRAFT_498103</name>
</gene>
<accession>A0A9P9I909</accession>
<keyword evidence="2 4" id="KW-0863">Zinc-finger</keyword>
<dbReference type="InterPro" id="IPR001841">
    <property type="entry name" value="Znf_RING"/>
</dbReference>
<evidence type="ECO:0000256" key="6">
    <source>
        <dbReference type="SAM" id="Phobius"/>
    </source>
</evidence>
<dbReference type="SMART" id="SM00184">
    <property type="entry name" value="RING"/>
    <property type="match status" value="1"/>
</dbReference>
<dbReference type="EMBL" id="JAGMWT010000021">
    <property type="protein sequence ID" value="KAH7112503.1"/>
    <property type="molecule type" value="Genomic_DNA"/>
</dbReference>
<evidence type="ECO:0000259" key="7">
    <source>
        <dbReference type="PROSITE" id="PS50089"/>
    </source>
</evidence>
<dbReference type="OrthoDB" id="8062037at2759"/>
<dbReference type="GO" id="GO:0016567">
    <property type="term" value="P:protein ubiquitination"/>
    <property type="evidence" value="ECO:0007669"/>
    <property type="project" value="TreeGrafter"/>
</dbReference>
<comment type="caution">
    <text evidence="8">The sequence shown here is derived from an EMBL/GenBank/DDBJ whole genome shotgun (WGS) entry which is preliminary data.</text>
</comment>
<protein>
    <recommendedName>
        <fullName evidence="7">RING-type domain-containing protein</fullName>
    </recommendedName>
</protein>
<dbReference type="Gene3D" id="3.30.40.10">
    <property type="entry name" value="Zinc/RING finger domain, C3HC4 (zinc finger)"/>
    <property type="match status" value="1"/>
</dbReference>
<evidence type="ECO:0000256" key="2">
    <source>
        <dbReference type="ARBA" id="ARBA00022771"/>
    </source>
</evidence>
<evidence type="ECO:0000256" key="1">
    <source>
        <dbReference type="ARBA" id="ARBA00022723"/>
    </source>
</evidence>
<keyword evidence="6" id="KW-1133">Transmembrane helix</keyword>
<dbReference type="PANTHER" id="PTHR45969:SF69">
    <property type="entry name" value="FINGER DOMAIN PROTEIN, PUTATIVE (AFU_ORTHOLOGUE AFUA_3G12190)-RELATED"/>
    <property type="match status" value="1"/>
</dbReference>
<feature type="domain" description="RING-type" evidence="7">
    <location>
        <begin position="100"/>
        <end position="142"/>
    </location>
</feature>
<feature type="region of interest" description="Disordered" evidence="5">
    <location>
        <begin position="1"/>
        <end position="21"/>
    </location>
</feature>
<dbReference type="PANTHER" id="PTHR45969">
    <property type="entry name" value="RING ZINC FINGER PROTEIN-RELATED"/>
    <property type="match status" value="1"/>
</dbReference>
<dbReference type="SUPFAM" id="SSF57850">
    <property type="entry name" value="RING/U-box"/>
    <property type="match status" value="1"/>
</dbReference>
<keyword evidence="6" id="KW-0472">Membrane</keyword>
<keyword evidence="1" id="KW-0479">Metal-binding</keyword>
<sequence length="154" mass="17179">MAPSSPATSTPSEGRNGEESNSNALGLVLPLTGLLLFIIVLIVLTRWAASKKPGQTDGPKRRLKQLDGVLPSVIFQIWHGNSQINQANQLLDDSQDDRICVICLELIKEHDSVRALECQHIYHTPCFDRWYIGFHDFCPLCHRSVISAKDVTMV</sequence>
<evidence type="ECO:0000256" key="3">
    <source>
        <dbReference type="ARBA" id="ARBA00022833"/>
    </source>
</evidence>
<keyword evidence="6" id="KW-0812">Transmembrane</keyword>
<dbReference type="InterPro" id="IPR013083">
    <property type="entry name" value="Znf_RING/FYVE/PHD"/>
</dbReference>
<dbReference type="Pfam" id="PF13639">
    <property type="entry name" value="zf-RING_2"/>
    <property type="match status" value="1"/>
</dbReference>
<reference evidence="8" key="1">
    <citation type="journal article" date="2021" name="Nat. Commun.">
        <title>Genetic determinants of endophytism in the Arabidopsis root mycobiome.</title>
        <authorList>
            <person name="Mesny F."/>
            <person name="Miyauchi S."/>
            <person name="Thiergart T."/>
            <person name="Pickel B."/>
            <person name="Atanasova L."/>
            <person name="Karlsson M."/>
            <person name="Huettel B."/>
            <person name="Barry K.W."/>
            <person name="Haridas S."/>
            <person name="Chen C."/>
            <person name="Bauer D."/>
            <person name="Andreopoulos W."/>
            <person name="Pangilinan J."/>
            <person name="LaButti K."/>
            <person name="Riley R."/>
            <person name="Lipzen A."/>
            <person name="Clum A."/>
            <person name="Drula E."/>
            <person name="Henrissat B."/>
            <person name="Kohler A."/>
            <person name="Grigoriev I.V."/>
            <person name="Martin F.M."/>
            <person name="Hacquard S."/>
        </authorList>
    </citation>
    <scope>NUCLEOTIDE SEQUENCE</scope>
    <source>
        <strain evidence="8">MPI-CAGE-CH-0243</strain>
    </source>
</reference>
<keyword evidence="3" id="KW-0862">Zinc</keyword>
<feature type="compositionally biased region" description="Low complexity" evidence="5">
    <location>
        <begin position="1"/>
        <end position="12"/>
    </location>
</feature>
<evidence type="ECO:0000256" key="4">
    <source>
        <dbReference type="PROSITE-ProRule" id="PRU00175"/>
    </source>
</evidence>
<proteinExistence type="predicted"/>